<protein>
    <recommendedName>
        <fullName evidence="3">Acetoin utilization protein AcuC</fullName>
    </recommendedName>
</protein>
<dbReference type="PANTHER" id="PTHR10625:SF10">
    <property type="entry name" value="HISTONE DEACETYLASE HDAC1"/>
    <property type="match status" value="1"/>
</dbReference>
<comment type="caution">
    <text evidence="6">The sequence shown here is derived from an EMBL/GenBank/DDBJ whole genome shotgun (WGS) entry which is preliminary data.</text>
</comment>
<organism evidence="6 7">
    <name type="scientific">Lolliginicoccus lacisalsi</name>
    <dbReference type="NCBI Taxonomy" id="2742202"/>
    <lineage>
        <taxon>Bacteria</taxon>
        <taxon>Bacillati</taxon>
        <taxon>Actinomycetota</taxon>
        <taxon>Actinomycetes</taxon>
        <taxon>Mycobacteriales</taxon>
        <taxon>Hoyosellaceae</taxon>
        <taxon>Lolliginicoccus</taxon>
    </lineage>
</organism>
<reference evidence="6" key="1">
    <citation type="submission" date="2020-09" db="EMBL/GenBank/DDBJ databases">
        <title>Hoyosella lacisalsi sp. nov., a halotolerant actinobacterium isolated from soil of Lake Gudzhirganskoe.</title>
        <authorList>
            <person name="Yang Q."/>
            <person name="Guo P.Y."/>
            <person name="Liu S.W."/>
            <person name="Li F.N."/>
            <person name="Sun C.H."/>
        </authorList>
    </citation>
    <scope>NUCLEOTIDE SEQUENCE</scope>
    <source>
        <strain evidence="6">G463</strain>
    </source>
</reference>
<dbReference type="RefSeq" id="WP_192037825.1">
    <property type="nucleotide sequence ID" value="NZ_JACYWE010000001.1"/>
</dbReference>
<keyword evidence="7" id="KW-1185">Reference proteome</keyword>
<dbReference type="InterPro" id="IPR000286">
    <property type="entry name" value="HDACs"/>
</dbReference>
<evidence type="ECO:0000313" key="6">
    <source>
        <dbReference type="EMBL" id="MBD8505381.1"/>
    </source>
</evidence>
<dbReference type="GO" id="GO:0004407">
    <property type="term" value="F:histone deacetylase activity"/>
    <property type="evidence" value="ECO:0007669"/>
    <property type="project" value="TreeGrafter"/>
</dbReference>
<comment type="pathway">
    <text evidence="1">Ketone degradation; acetoin degradation.</text>
</comment>
<sequence>MVRNSASVPSTVVWTPEFLSYRLGATHPMNPVRLELAMALAEQLGALGEAERISPGTAGEQDILRVHTLAYMGAVKHVSDPDAVNRRETPILARAHGLGTDDTPIFPRMHEAAAIVTGGSLDAARAIHHGRATRAVSIAGGMHHAMPDHGAGFCVYNDCAIAIDWLLEQGHKRIAYIDVDVHHGDGVQRAFYGDPRVMTIALHQHPATLWPGTGWPSEAGDGNAEGTSINLPLLPGTTDEFWLRAFHAVVPGAIRAFGPDIIVSQCGVDSHRDDPLADLSLTVDGQRAAFAAMRDLADEVCDGRWLAVGGGGYSLHSVVPRAWAHLIGLVTGSEIDPAAATPLEWQQLVRDRTRLSAPTTMGDGGEGSFPPWGGSVVGPTTGPATRERDVARVDSAILETRRVVYPLLGLDPDDPRD</sequence>
<dbReference type="Pfam" id="PF00850">
    <property type="entry name" value="Hist_deacetyl"/>
    <property type="match status" value="1"/>
</dbReference>
<evidence type="ECO:0000256" key="4">
    <source>
        <dbReference type="ARBA" id="ARBA00022627"/>
    </source>
</evidence>
<dbReference type="AlphaFoldDB" id="A0A927JA85"/>
<dbReference type="InterPro" id="IPR023801">
    <property type="entry name" value="His_deacetylse_dom"/>
</dbReference>
<dbReference type="Proteomes" id="UP000642993">
    <property type="component" value="Unassembled WGS sequence"/>
</dbReference>
<evidence type="ECO:0000256" key="3">
    <source>
        <dbReference type="ARBA" id="ARBA00020218"/>
    </source>
</evidence>
<dbReference type="PANTHER" id="PTHR10625">
    <property type="entry name" value="HISTONE DEACETYLASE HDAC1-RELATED"/>
    <property type="match status" value="1"/>
</dbReference>
<accession>A0A927JA85</accession>
<proteinExistence type="inferred from homology"/>
<dbReference type="InterPro" id="IPR003085">
    <property type="entry name" value="AcuC"/>
</dbReference>
<dbReference type="InterPro" id="IPR023696">
    <property type="entry name" value="Ureohydrolase_dom_sf"/>
</dbReference>
<dbReference type="EMBL" id="JACYWE010000001">
    <property type="protein sequence ID" value="MBD8505381.1"/>
    <property type="molecule type" value="Genomic_DNA"/>
</dbReference>
<keyword evidence="4" id="KW-0006">Acetoin catabolism</keyword>
<dbReference type="GO" id="GO:0040029">
    <property type="term" value="P:epigenetic regulation of gene expression"/>
    <property type="evidence" value="ECO:0007669"/>
    <property type="project" value="TreeGrafter"/>
</dbReference>
<dbReference type="CDD" id="cd09994">
    <property type="entry name" value="HDAC_AcuC_like"/>
    <property type="match status" value="1"/>
</dbReference>
<evidence type="ECO:0000256" key="2">
    <source>
        <dbReference type="ARBA" id="ARBA00005947"/>
    </source>
</evidence>
<evidence type="ECO:0000259" key="5">
    <source>
        <dbReference type="Pfam" id="PF00850"/>
    </source>
</evidence>
<evidence type="ECO:0000313" key="7">
    <source>
        <dbReference type="Proteomes" id="UP000642993"/>
    </source>
</evidence>
<dbReference type="PRINTS" id="PR01270">
    <property type="entry name" value="HDASUPER"/>
</dbReference>
<dbReference type="GO" id="GO:0045150">
    <property type="term" value="P:acetoin catabolic process"/>
    <property type="evidence" value="ECO:0007669"/>
    <property type="project" value="UniProtKB-KW"/>
</dbReference>
<dbReference type="SUPFAM" id="SSF52768">
    <property type="entry name" value="Arginase/deacetylase"/>
    <property type="match status" value="1"/>
</dbReference>
<dbReference type="Gene3D" id="3.40.800.20">
    <property type="entry name" value="Histone deacetylase domain"/>
    <property type="match status" value="1"/>
</dbReference>
<name>A0A927JA85_9ACTN</name>
<evidence type="ECO:0000256" key="1">
    <source>
        <dbReference type="ARBA" id="ARBA00005101"/>
    </source>
</evidence>
<gene>
    <name evidence="6" type="ORF">HT102_02615</name>
</gene>
<feature type="domain" description="Histone deacetylase" evidence="5">
    <location>
        <begin position="27"/>
        <end position="327"/>
    </location>
</feature>
<comment type="similarity">
    <text evidence="2">Belongs to the histone deacetylase family.</text>
</comment>
<dbReference type="InterPro" id="IPR037138">
    <property type="entry name" value="His_deacetylse_dom_sf"/>
</dbReference>